<dbReference type="Proteomes" id="UP000239068">
    <property type="component" value="Unassembled WGS sequence"/>
</dbReference>
<dbReference type="InterPro" id="IPR029045">
    <property type="entry name" value="ClpP/crotonase-like_dom_sf"/>
</dbReference>
<dbReference type="SUPFAM" id="SSF52096">
    <property type="entry name" value="ClpP/crotonase"/>
    <property type="match status" value="1"/>
</dbReference>
<dbReference type="AlphaFoldDB" id="A0A2S7WVT0"/>
<dbReference type="CDD" id="cd07561">
    <property type="entry name" value="Peptidase_S41_CPP_like"/>
    <property type="match status" value="1"/>
</dbReference>
<dbReference type="PANTHER" id="PTHR32060:SF30">
    <property type="entry name" value="CARBOXY-TERMINAL PROCESSING PROTEASE CTPA"/>
    <property type="match status" value="1"/>
</dbReference>
<evidence type="ECO:0000259" key="2">
    <source>
        <dbReference type="Pfam" id="PF18294"/>
    </source>
</evidence>
<protein>
    <submittedName>
        <fullName evidence="3">Peptidase S41</fullName>
    </submittedName>
</protein>
<dbReference type="EMBL" id="MSCM01000001">
    <property type="protein sequence ID" value="PQJ81709.1"/>
    <property type="molecule type" value="Genomic_DNA"/>
</dbReference>
<dbReference type="OrthoDB" id="7168509at2"/>
<dbReference type="PANTHER" id="PTHR32060">
    <property type="entry name" value="TAIL-SPECIFIC PROTEASE"/>
    <property type="match status" value="1"/>
</dbReference>
<gene>
    <name evidence="3" type="ORF">BTO16_03610</name>
</gene>
<dbReference type="Pfam" id="PF03572">
    <property type="entry name" value="Peptidase_S41"/>
    <property type="match status" value="1"/>
</dbReference>
<dbReference type="GO" id="GO:0004175">
    <property type="term" value="F:endopeptidase activity"/>
    <property type="evidence" value="ECO:0007669"/>
    <property type="project" value="TreeGrafter"/>
</dbReference>
<reference evidence="3 4" key="1">
    <citation type="submission" date="2016-12" db="EMBL/GenBank/DDBJ databases">
        <title>Trade-off between light-utilization and light-protection in marine flavobacteria.</title>
        <authorList>
            <person name="Kumagai Y."/>
            <person name="Yoshizawa S."/>
            <person name="Kogure K."/>
            <person name="Iwasaki W."/>
        </authorList>
    </citation>
    <scope>NUCLEOTIDE SEQUENCE [LARGE SCALE GENOMIC DNA]</scope>
    <source>
        <strain evidence="3 4">ATCC 43844</strain>
    </source>
</reference>
<accession>A0A2S7WVT0</accession>
<dbReference type="RefSeq" id="WP_105020281.1">
    <property type="nucleotide sequence ID" value="NZ_MSCM01000001.1"/>
</dbReference>
<feature type="domain" description="Tail specific protease" evidence="1">
    <location>
        <begin position="220"/>
        <end position="371"/>
    </location>
</feature>
<dbReference type="GO" id="GO:0030288">
    <property type="term" value="C:outer membrane-bounded periplasmic space"/>
    <property type="evidence" value="ECO:0007669"/>
    <property type="project" value="TreeGrafter"/>
</dbReference>
<dbReference type="PROSITE" id="PS51257">
    <property type="entry name" value="PROKAR_LIPOPROTEIN"/>
    <property type="match status" value="1"/>
</dbReference>
<dbReference type="GO" id="GO:0006508">
    <property type="term" value="P:proteolysis"/>
    <property type="evidence" value="ECO:0007669"/>
    <property type="project" value="InterPro"/>
</dbReference>
<keyword evidence="4" id="KW-1185">Reference proteome</keyword>
<organism evidence="3 4">
    <name type="scientific">Polaribacter glomeratus</name>
    <dbReference type="NCBI Taxonomy" id="102"/>
    <lineage>
        <taxon>Bacteria</taxon>
        <taxon>Pseudomonadati</taxon>
        <taxon>Bacteroidota</taxon>
        <taxon>Flavobacteriia</taxon>
        <taxon>Flavobacteriales</taxon>
        <taxon>Flavobacteriaceae</taxon>
    </lineage>
</organism>
<dbReference type="Gene3D" id="2.30.42.10">
    <property type="match status" value="1"/>
</dbReference>
<dbReference type="Gene3D" id="3.90.226.10">
    <property type="entry name" value="2-enoyl-CoA Hydratase, Chain A, domain 1"/>
    <property type="match status" value="1"/>
</dbReference>
<proteinExistence type="predicted"/>
<sequence>MKKFFLYGLLATAVLLTSCNKEKSYSIESTVNDKINGFIWIGLNNYYLWQKDVPDLADGKFANLSDLYLYFNGYSNPETVFESLLNRPTDRFSWIVEDYIALENSFQGINLSNGMEFGLVLYKNKSNNLFGYVRYVIENSDAATKAVSRGMIFNTINGSQLTLDNYNALLFSDATNYTVGFADYNDGNPVSNNTSISLSKIEIQENPIAITKVFTEGTKKIGYLLYNQFARNYDAQLNAAFANFKSENINELILDLRYNGGGSVSTATYLGSMITGQFNGQLYSQEVWNDKIKKAFSADSFINNFKNQIRNTDANGNVILQESIQSLGLNKIYIITSYSTASASELVINSLSSYIDVRLVGKTTRGKQVGSVTLYDSDNLQRNGANLNQNHRYAMQPLVLEISNKDNKNYPNGIIPGKTLPGIELGEDYTNLGVLGERSDPLLESTLTYITSGLKTSNKTNTTFEFKEVFNSKLATPAKDNMFINFK</sequence>
<dbReference type="Pfam" id="PF18294">
    <property type="entry name" value="Pept_S41_N"/>
    <property type="match status" value="1"/>
</dbReference>
<dbReference type="InterPro" id="IPR036034">
    <property type="entry name" value="PDZ_sf"/>
</dbReference>
<evidence type="ECO:0000313" key="3">
    <source>
        <dbReference type="EMBL" id="PQJ81709.1"/>
    </source>
</evidence>
<dbReference type="InterPro" id="IPR005151">
    <property type="entry name" value="Tail-specific_protease"/>
</dbReference>
<feature type="domain" description="Peptidase S41 N-terminal" evidence="2">
    <location>
        <begin position="35"/>
        <end position="94"/>
    </location>
</feature>
<dbReference type="Gene3D" id="3.30.750.170">
    <property type="match status" value="1"/>
</dbReference>
<comment type="caution">
    <text evidence="3">The sequence shown here is derived from an EMBL/GenBank/DDBJ whole genome shotgun (WGS) entry which is preliminary data.</text>
</comment>
<evidence type="ECO:0000313" key="4">
    <source>
        <dbReference type="Proteomes" id="UP000239068"/>
    </source>
</evidence>
<dbReference type="InterPro" id="IPR041613">
    <property type="entry name" value="Pept_S41_N"/>
</dbReference>
<dbReference type="GO" id="GO:0008236">
    <property type="term" value="F:serine-type peptidase activity"/>
    <property type="evidence" value="ECO:0007669"/>
    <property type="project" value="InterPro"/>
</dbReference>
<evidence type="ECO:0000259" key="1">
    <source>
        <dbReference type="Pfam" id="PF03572"/>
    </source>
</evidence>
<name>A0A2S7WVT0_9FLAO</name>
<dbReference type="GO" id="GO:0007165">
    <property type="term" value="P:signal transduction"/>
    <property type="evidence" value="ECO:0007669"/>
    <property type="project" value="TreeGrafter"/>
</dbReference>